<feature type="domain" description="Neurotransmitter-gated ion-channel ligand-binding" evidence="22">
    <location>
        <begin position="36"/>
        <end position="243"/>
    </location>
</feature>
<dbReference type="PRINTS" id="PR00252">
    <property type="entry name" value="NRIONCHANNEL"/>
</dbReference>
<keyword evidence="5" id="KW-0732">Signal</keyword>
<evidence type="ECO:0000256" key="12">
    <source>
        <dbReference type="ARBA" id="ARBA00023173"/>
    </source>
</evidence>
<dbReference type="EMBL" id="HBUF01082973">
    <property type="protein sequence ID" value="CAG6633535.1"/>
    <property type="molecule type" value="Transcribed_RNA"/>
</dbReference>
<evidence type="ECO:0000256" key="20">
    <source>
        <dbReference type="RuleBase" id="RU000687"/>
    </source>
</evidence>
<dbReference type="EMBL" id="HBUF01432147">
    <property type="protein sequence ID" value="CAG6742096.1"/>
    <property type="molecule type" value="Transcribed_RNA"/>
</dbReference>
<feature type="compositionally biased region" description="Basic and acidic residues" evidence="21">
    <location>
        <begin position="347"/>
        <end position="378"/>
    </location>
</feature>
<evidence type="ECO:0000256" key="16">
    <source>
        <dbReference type="ARBA" id="ARBA00023286"/>
    </source>
</evidence>
<dbReference type="CDD" id="cd19049">
    <property type="entry name" value="LGIC_TM_anion"/>
    <property type="match status" value="1"/>
</dbReference>
<dbReference type="GO" id="GO:0099095">
    <property type="term" value="F:ligand-gated monoatomic anion channel activity"/>
    <property type="evidence" value="ECO:0007669"/>
    <property type="project" value="UniProtKB-ARBA"/>
</dbReference>
<dbReference type="Gene3D" id="2.70.170.10">
    <property type="entry name" value="Neurotransmitter-gated ion-channel ligand-binding domain"/>
    <property type="match status" value="1"/>
</dbReference>
<evidence type="ECO:0000256" key="19">
    <source>
        <dbReference type="ARBA" id="ARBA00071250"/>
    </source>
</evidence>
<dbReference type="GO" id="GO:0005254">
    <property type="term" value="F:chloride channel activity"/>
    <property type="evidence" value="ECO:0007669"/>
    <property type="project" value="UniProtKB-KW"/>
</dbReference>
<keyword evidence="8 20" id="KW-0406">Ion transport</keyword>
<dbReference type="GO" id="GO:0045211">
    <property type="term" value="C:postsynaptic membrane"/>
    <property type="evidence" value="ECO:0007669"/>
    <property type="project" value="UniProtKB-SubCell"/>
</dbReference>
<dbReference type="GO" id="GO:0004888">
    <property type="term" value="F:transmembrane signaling receptor activity"/>
    <property type="evidence" value="ECO:0007669"/>
    <property type="project" value="InterPro"/>
</dbReference>
<comment type="subcellular location">
    <subcellularLocation>
        <location evidence="18">Postsynaptic cell membrane</location>
        <topology evidence="18">Multi-pass membrane protein</topology>
    </subcellularLocation>
</comment>
<dbReference type="EMBL" id="HBUF01263335">
    <property type="protein sequence ID" value="CAG6683516.1"/>
    <property type="molecule type" value="Transcribed_RNA"/>
</dbReference>
<dbReference type="PRINTS" id="PR00253">
    <property type="entry name" value="GABAARECEPTR"/>
</dbReference>
<comment type="similarity">
    <text evidence="1">Belongs to the ligand-gated ion channel (TC 1.A.9) family. Gamma-aminobutyric acid receptor (TC 1.A.9.5) subfamily.</text>
</comment>
<keyword evidence="16" id="KW-1071">Ligand-gated ion channel</keyword>
<accession>A0A8D8T7Z1</accession>
<reference evidence="24" key="1">
    <citation type="submission" date="2021-05" db="EMBL/GenBank/DDBJ databases">
        <authorList>
            <person name="Alioto T."/>
            <person name="Alioto T."/>
            <person name="Gomez Garrido J."/>
        </authorList>
    </citation>
    <scope>NUCLEOTIDE SEQUENCE</scope>
</reference>
<dbReference type="GO" id="GO:0005230">
    <property type="term" value="F:extracellular ligand-gated monoatomic ion channel activity"/>
    <property type="evidence" value="ECO:0007669"/>
    <property type="project" value="InterPro"/>
</dbReference>
<evidence type="ECO:0000256" key="7">
    <source>
        <dbReference type="ARBA" id="ARBA00023018"/>
    </source>
</evidence>
<evidence type="ECO:0000256" key="18">
    <source>
        <dbReference type="ARBA" id="ARBA00034104"/>
    </source>
</evidence>
<evidence type="ECO:0000256" key="9">
    <source>
        <dbReference type="ARBA" id="ARBA00023136"/>
    </source>
</evidence>
<evidence type="ECO:0000259" key="23">
    <source>
        <dbReference type="Pfam" id="PF02932"/>
    </source>
</evidence>
<evidence type="ECO:0000256" key="1">
    <source>
        <dbReference type="ARBA" id="ARBA00010180"/>
    </source>
</evidence>
<keyword evidence="15" id="KW-0628">Postsynaptic cell membrane</keyword>
<feature type="transmembrane region" description="Helical" evidence="20">
    <location>
        <begin position="245"/>
        <end position="267"/>
    </location>
</feature>
<dbReference type="Pfam" id="PF02931">
    <property type="entry name" value="Neur_chan_LBD"/>
    <property type="match status" value="1"/>
</dbReference>
<dbReference type="Pfam" id="PF02932">
    <property type="entry name" value="Neur_chan_memb"/>
    <property type="match status" value="1"/>
</dbReference>
<feature type="transmembrane region" description="Helical" evidence="20">
    <location>
        <begin position="485"/>
        <end position="506"/>
    </location>
</feature>
<dbReference type="PROSITE" id="PS00236">
    <property type="entry name" value="NEUROTR_ION_CHANNEL"/>
    <property type="match status" value="1"/>
</dbReference>
<keyword evidence="2 20" id="KW-0813">Transport</keyword>
<dbReference type="SUPFAM" id="SSF90112">
    <property type="entry name" value="Neurotransmitter-gated ion-channel transmembrane pore"/>
    <property type="match status" value="1"/>
</dbReference>
<proteinExistence type="inferred from homology"/>
<evidence type="ECO:0000256" key="13">
    <source>
        <dbReference type="ARBA" id="ARBA00023180"/>
    </source>
</evidence>
<evidence type="ECO:0000256" key="5">
    <source>
        <dbReference type="ARBA" id="ARBA00022729"/>
    </source>
</evidence>
<keyword evidence="12" id="KW-0869">Chloride channel</keyword>
<dbReference type="Gene3D" id="1.20.58.390">
    <property type="entry name" value="Neurotransmitter-gated ion-channel transmembrane domain"/>
    <property type="match status" value="1"/>
</dbReference>
<evidence type="ECO:0000256" key="15">
    <source>
        <dbReference type="ARBA" id="ARBA00023257"/>
    </source>
</evidence>
<dbReference type="GO" id="GO:0034707">
    <property type="term" value="C:chloride channel complex"/>
    <property type="evidence" value="ECO:0007669"/>
    <property type="project" value="UniProtKB-KW"/>
</dbReference>
<evidence type="ECO:0000313" key="24">
    <source>
        <dbReference type="EMBL" id="CAG6683515.1"/>
    </source>
</evidence>
<dbReference type="EMBL" id="HBUF01587748">
    <property type="protein sequence ID" value="CAG6772385.1"/>
    <property type="molecule type" value="Transcribed_RNA"/>
</dbReference>
<dbReference type="NCBIfam" id="TIGR00860">
    <property type="entry name" value="LIC"/>
    <property type="match status" value="1"/>
</dbReference>
<keyword evidence="11 24" id="KW-0675">Receptor</keyword>
<evidence type="ECO:0000256" key="11">
    <source>
        <dbReference type="ARBA" id="ARBA00023170"/>
    </source>
</evidence>
<dbReference type="InterPro" id="IPR006201">
    <property type="entry name" value="Neur_channel"/>
</dbReference>
<dbReference type="SUPFAM" id="SSF63712">
    <property type="entry name" value="Nicotinic receptor ligand binding domain-like"/>
    <property type="match status" value="1"/>
</dbReference>
<dbReference type="InterPro" id="IPR036734">
    <property type="entry name" value="Neur_chan_lig-bd_sf"/>
</dbReference>
<feature type="region of interest" description="Disordered" evidence="21">
    <location>
        <begin position="344"/>
        <end position="391"/>
    </location>
</feature>
<keyword evidence="4 20" id="KW-0812">Transmembrane</keyword>
<dbReference type="InterPro" id="IPR006028">
    <property type="entry name" value="GABAA/Glycine_rcpt"/>
</dbReference>
<evidence type="ECO:0000256" key="4">
    <source>
        <dbReference type="ARBA" id="ARBA00022692"/>
    </source>
</evidence>
<evidence type="ECO:0000256" key="14">
    <source>
        <dbReference type="ARBA" id="ARBA00023214"/>
    </source>
</evidence>
<feature type="domain" description="Neurotransmitter-gated ion-channel transmembrane" evidence="23">
    <location>
        <begin position="250"/>
        <end position="494"/>
    </location>
</feature>
<evidence type="ECO:0000256" key="3">
    <source>
        <dbReference type="ARBA" id="ARBA00022475"/>
    </source>
</evidence>
<evidence type="ECO:0000256" key="10">
    <source>
        <dbReference type="ARBA" id="ARBA00023157"/>
    </source>
</evidence>
<sequence>MKLFTLSLFYIFSTLIIVCTAFYKSDPRALNRNVSALLNQLLQEGNYDKRIRPDIGGPPIIVAVNMYIKSFGPIVETDEKYIMDVYFRQSWYDKRLQFNISGFDEFSMSWVLLDKLWKPDTFFLNGMKSHLHRITAPNKFVRIRNDGYLTYSMRLTVTATCKMFLRKFPFDSQTCPLLVGSFGYTSTDVKYKWQSEKPVDIEPNLELAQYDMTNITAIKNKLVTIGKDVHSIIQINFVLKRNTGFFVLQTYVPCSLMVCSSWVSFWIDPDAVPARVSLGVTTVLSITTIGFGGRSQLPKTNYATSLDWFIILCFTFVFAVMIEYAVINFIDKVTQDIKSILNKRKEKKEEDKRMEQEAQDETQSKEDGKEEKGQEMKIDINNVPEEDKEDVEPRNRKFFTKRCYSEPTVFSDFIPTFTFQTESENRLSNTIYEIPTVILKTTKSWTANQLFNFFQILPTEEDISKELETETSPQKFTEIDIASRTYFPLTFTILLSFYFIMYIYIIEDETPLSLYN</sequence>
<evidence type="ECO:0000256" key="8">
    <source>
        <dbReference type="ARBA" id="ARBA00023065"/>
    </source>
</evidence>
<dbReference type="InterPro" id="IPR036719">
    <property type="entry name" value="Neuro-gated_channel_TM_sf"/>
</dbReference>
<evidence type="ECO:0000256" key="17">
    <source>
        <dbReference type="ARBA" id="ARBA00023303"/>
    </source>
</evidence>
<keyword evidence="7" id="KW-0770">Synapse</keyword>
<keyword evidence="17 20" id="KW-0407">Ion channel</keyword>
<organism evidence="24">
    <name type="scientific">Cacopsylla melanoneura</name>
    <dbReference type="NCBI Taxonomy" id="428564"/>
    <lineage>
        <taxon>Eukaryota</taxon>
        <taxon>Metazoa</taxon>
        <taxon>Ecdysozoa</taxon>
        <taxon>Arthropoda</taxon>
        <taxon>Hexapoda</taxon>
        <taxon>Insecta</taxon>
        <taxon>Pterygota</taxon>
        <taxon>Neoptera</taxon>
        <taxon>Paraneoptera</taxon>
        <taxon>Hemiptera</taxon>
        <taxon>Sternorrhyncha</taxon>
        <taxon>Psylloidea</taxon>
        <taxon>Psyllidae</taxon>
        <taxon>Psyllinae</taxon>
        <taxon>Cacopsylla</taxon>
    </lineage>
</organism>
<dbReference type="EMBL" id="HBUF01263334">
    <property type="protein sequence ID" value="CAG6683515.1"/>
    <property type="molecule type" value="Transcribed_RNA"/>
</dbReference>
<dbReference type="FunFam" id="2.70.170.10:FF:000021">
    <property type="entry name" value="Gamma-aminobutyric acid receptor isoform 3b"/>
    <property type="match status" value="1"/>
</dbReference>
<keyword evidence="3" id="KW-1003">Cell membrane</keyword>
<evidence type="ECO:0000256" key="2">
    <source>
        <dbReference type="ARBA" id="ARBA00022448"/>
    </source>
</evidence>
<protein>
    <recommendedName>
        <fullName evidence="19">Gamma-aminobutyric acid receptor subunit beta</fullName>
    </recommendedName>
</protein>
<dbReference type="EMBL" id="HBUF01432146">
    <property type="protein sequence ID" value="CAG6742095.1"/>
    <property type="molecule type" value="Transcribed_RNA"/>
</dbReference>
<evidence type="ECO:0000256" key="21">
    <source>
        <dbReference type="SAM" id="MobiDB-lite"/>
    </source>
</evidence>
<dbReference type="InterPro" id="IPR006202">
    <property type="entry name" value="Neur_chan_lig-bd"/>
</dbReference>
<feature type="transmembrane region" description="Helical" evidence="20">
    <location>
        <begin position="6"/>
        <end position="23"/>
    </location>
</feature>
<dbReference type="InterPro" id="IPR006029">
    <property type="entry name" value="Neurotrans-gated_channel_TM"/>
</dbReference>
<dbReference type="PANTHER" id="PTHR18945">
    <property type="entry name" value="NEUROTRANSMITTER GATED ION CHANNEL"/>
    <property type="match status" value="1"/>
</dbReference>
<evidence type="ECO:0000259" key="22">
    <source>
        <dbReference type="Pfam" id="PF02931"/>
    </source>
</evidence>
<dbReference type="InterPro" id="IPR038050">
    <property type="entry name" value="Neuro_actylchol_rec"/>
</dbReference>
<keyword evidence="9 20" id="KW-0472">Membrane</keyword>
<dbReference type="AlphaFoldDB" id="A0A8D8T7Z1"/>
<dbReference type="InterPro" id="IPR018000">
    <property type="entry name" value="Neurotransmitter_ion_chnl_CS"/>
</dbReference>
<keyword evidence="10" id="KW-1015">Disulfide bond</keyword>
<evidence type="ECO:0000256" key="6">
    <source>
        <dbReference type="ARBA" id="ARBA00022989"/>
    </source>
</evidence>
<keyword evidence="14" id="KW-0868">Chloride</keyword>
<keyword evidence="13" id="KW-0325">Glycoprotein</keyword>
<feature type="transmembrane region" description="Helical" evidence="20">
    <location>
        <begin position="308"/>
        <end position="330"/>
    </location>
</feature>
<name>A0A8D8T7Z1_9HEMI</name>
<keyword evidence="6 20" id="KW-1133">Transmembrane helix</keyword>